<comment type="caution">
    <text evidence="2">The sequence shown here is derived from an EMBL/GenBank/DDBJ whole genome shotgun (WGS) entry which is preliminary data.</text>
</comment>
<dbReference type="AlphaFoldDB" id="A0A8J7K9A4"/>
<feature type="compositionally biased region" description="Basic and acidic residues" evidence="1">
    <location>
        <begin position="54"/>
        <end position="65"/>
    </location>
</feature>
<evidence type="ECO:0008006" key="4">
    <source>
        <dbReference type="Google" id="ProtNLM"/>
    </source>
</evidence>
<reference evidence="2" key="1">
    <citation type="submission" date="2020-10" db="EMBL/GenBank/DDBJ databases">
        <title>Bacterium isolated from coastal waters sediment.</title>
        <authorList>
            <person name="Chen R.-J."/>
            <person name="Lu D.-C."/>
            <person name="Zhu K.-L."/>
            <person name="Du Z.-J."/>
        </authorList>
    </citation>
    <scope>NUCLEOTIDE SEQUENCE</scope>
    <source>
        <strain evidence="2">N1Y112</strain>
    </source>
</reference>
<feature type="compositionally biased region" description="Polar residues" evidence="1">
    <location>
        <begin position="66"/>
        <end position="78"/>
    </location>
</feature>
<feature type="compositionally biased region" description="Basic and acidic residues" evidence="1">
    <location>
        <begin position="189"/>
        <end position="206"/>
    </location>
</feature>
<protein>
    <recommendedName>
        <fullName evidence="4">SprA-related family protein</fullName>
    </recommendedName>
</protein>
<feature type="region of interest" description="Disordered" evidence="1">
    <location>
        <begin position="1"/>
        <end position="128"/>
    </location>
</feature>
<evidence type="ECO:0000313" key="2">
    <source>
        <dbReference type="EMBL" id="MBE9396496.1"/>
    </source>
</evidence>
<sequence>MELSSAGALTPPLLSSPAVTPAGDRAIQPDKTASPGNSSTNLESAAKSVSESTAGRKADGSEKDQGQSANGSVTQLTDEQLKVVQELEARDREVRQHEQAHASVGGQHTGAPSLEYTRGPDGRMYATGGEVSVDTSAVANDPQATIEKMRTVIAAALAPVEPSTQDRQVAAKAQALLTEALASLSLEEDAQKQDDADKADAEKEGGQPEPGMSPNRASRDAAVSAVTDENNVSEQTAHNGVKTLDSIQLEMERRLVETGVFSKVFPEGSLIEQQV</sequence>
<evidence type="ECO:0000313" key="3">
    <source>
        <dbReference type="Proteomes" id="UP000640333"/>
    </source>
</evidence>
<dbReference type="RefSeq" id="WP_193952044.1">
    <property type="nucleotide sequence ID" value="NZ_JADEYS010000003.1"/>
</dbReference>
<accession>A0A8J7K9A4</accession>
<dbReference type="Pfam" id="PF12118">
    <property type="entry name" value="SprA-related"/>
    <property type="match status" value="1"/>
</dbReference>
<feature type="region of interest" description="Disordered" evidence="1">
    <location>
        <begin position="186"/>
        <end position="239"/>
    </location>
</feature>
<feature type="compositionally biased region" description="Polar residues" evidence="1">
    <location>
        <begin position="227"/>
        <end position="238"/>
    </location>
</feature>
<gene>
    <name evidence="2" type="ORF">IOQ59_04390</name>
</gene>
<dbReference type="EMBL" id="JADEYS010000003">
    <property type="protein sequence ID" value="MBE9396496.1"/>
    <property type="molecule type" value="Genomic_DNA"/>
</dbReference>
<organism evidence="2 3">
    <name type="scientific">Pontibacterium sinense</name>
    <dbReference type="NCBI Taxonomy" id="2781979"/>
    <lineage>
        <taxon>Bacteria</taxon>
        <taxon>Pseudomonadati</taxon>
        <taxon>Pseudomonadota</taxon>
        <taxon>Gammaproteobacteria</taxon>
        <taxon>Oceanospirillales</taxon>
        <taxon>Oceanospirillaceae</taxon>
        <taxon>Pontibacterium</taxon>
    </lineage>
</organism>
<proteinExistence type="predicted"/>
<dbReference type="InterPro" id="IPR021973">
    <property type="entry name" value="SprA-related"/>
</dbReference>
<feature type="compositionally biased region" description="Polar residues" evidence="1">
    <location>
        <begin position="34"/>
        <end position="53"/>
    </location>
</feature>
<feature type="compositionally biased region" description="Basic and acidic residues" evidence="1">
    <location>
        <begin position="79"/>
        <end position="100"/>
    </location>
</feature>
<keyword evidence="3" id="KW-1185">Reference proteome</keyword>
<evidence type="ECO:0000256" key="1">
    <source>
        <dbReference type="SAM" id="MobiDB-lite"/>
    </source>
</evidence>
<name>A0A8J7K9A4_9GAMM</name>
<dbReference type="Proteomes" id="UP000640333">
    <property type="component" value="Unassembled WGS sequence"/>
</dbReference>